<sequence>MTRRDTYKEHVLANRDALADAARDGRWDEVFARLDEDPSLVNAWRPGGTSWYTPVHQAAWHGVDLPTVRRLLTYGPWLTLRDARGDRPLDIALRGGRAHLDGPLVPVVRNPVSTDTLTALRRHLHGLVRERAAELVDEQELRLPEPVVLTELGDPGLWFAVPGMYGGFHIVLRGEELAVESWSRVVGGSGQRHLITRDGCVLTEQGFV</sequence>
<name>A0A4R7V9E8_9PSEU</name>
<evidence type="ECO:0000313" key="1">
    <source>
        <dbReference type="EMBL" id="TDV45547.1"/>
    </source>
</evidence>
<dbReference type="InterPro" id="IPR036770">
    <property type="entry name" value="Ankyrin_rpt-contain_sf"/>
</dbReference>
<proteinExistence type="predicted"/>
<reference evidence="1 2" key="1">
    <citation type="submission" date="2019-03" db="EMBL/GenBank/DDBJ databases">
        <title>Genomic Encyclopedia of Archaeal and Bacterial Type Strains, Phase II (KMG-II): from individual species to whole genera.</title>
        <authorList>
            <person name="Goeker M."/>
        </authorList>
    </citation>
    <scope>NUCLEOTIDE SEQUENCE [LARGE SCALE GENOMIC DNA]</scope>
    <source>
        <strain evidence="1 2">DSM 45499</strain>
    </source>
</reference>
<dbReference type="AlphaFoldDB" id="A0A4R7V9E8"/>
<organism evidence="1 2">
    <name type="scientific">Actinophytocola oryzae</name>
    <dbReference type="NCBI Taxonomy" id="502181"/>
    <lineage>
        <taxon>Bacteria</taxon>
        <taxon>Bacillati</taxon>
        <taxon>Actinomycetota</taxon>
        <taxon>Actinomycetes</taxon>
        <taxon>Pseudonocardiales</taxon>
        <taxon>Pseudonocardiaceae</taxon>
    </lineage>
</organism>
<dbReference type="SUPFAM" id="SSF48403">
    <property type="entry name" value="Ankyrin repeat"/>
    <property type="match status" value="1"/>
</dbReference>
<comment type="caution">
    <text evidence="1">The sequence shown here is derived from an EMBL/GenBank/DDBJ whole genome shotgun (WGS) entry which is preliminary data.</text>
</comment>
<gene>
    <name evidence="1" type="ORF">CLV71_112218</name>
</gene>
<accession>A0A4R7V9E8</accession>
<keyword evidence="2" id="KW-1185">Reference proteome</keyword>
<evidence type="ECO:0000313" key="2">
    <source>
        <dbReference type="Proteomes" id="UP000294927"/>
    </source>
</evidence>
<dbReference type="Proteomes" id="UP000294927">
    <property type="component" value="Unassembled WGS sequence"/>
</dbReference>
<dbReference type="EMBL" id="SOCP01000012">
    <property type="protein sequence ID" value="TDV45547.1"/>
    <property type="molecule type" value="Genomic_DNA"/>
</dbReference>
<dbReference type="Gene3D" id="1.25.40.20">
    <property type="entry name" value="Ankyrin repeat-containing domain"/>
    <property type="match status" value="1"/>
</dbReference>
<protein>
    <submittedName>
        <fullName evidence="1">Ankyrin repeat protein</fullName>
    </submittedName>
</protein>